<feature type="transmembrane region" description="Helical" evidence="1">
    <location>
        <begin position="723"/>
        <end position="741"/>
    </location>
</feature>
<keyword evidence="1" id="KW-1133">Transmembrane helix</keyword>
<name>A0A7U7IBR8_9GAMM</name>
<dbReference type="EMBL" id="CAJFCI010000102">
    <property type="protein sequence ID" value="CAD5110606.1"/>
    <property type="molecule type" value="Genomic_DNA"/>
</dbReference>
<dbReference type="RefSeq" id="WP_187673920.1">
    <property type="nucleotide sequence ID" value="NZ_CAJFCI010000102.1"/>
</dbReference>
<evidence type="ECO:0000313" key="3">
    <source>
        <dbReference type="EMBL" id="CAD5110606.1"/>
    </source>
</evidence>
<comment type="caution">
    <text evidence="3">The sequence shown here is derived from an EMBL/GenBank/DDBJ whole genome shotgun (WGS) entry which is preliminary data.</text>
</comment>
<proteinExistence type="predicted"/>
<evidence type="ECO:0000256" key="1">
    <source>
        <dbReference type="SAM" id="Phobius"/>
    </source>
</evidence>
<dbReference type="AlphaFoldDB" id="A0A7U7IBR8"/>
<feature type="domain" description="Toxin VasX N-terminal region" evidence="2">
    <location>
        <begin position="13"/>
        <end position="165"/>
    </location>
</feature>
<feature type="transmembrane region" description="Helical" evidence="1">
    <location>
        <begin position="785"/>
        <end position="807"/>
    </location>
</feature>
<keyword evidence="1" id="KW-0812">Transmembrane</keyword>
<dbReference type="InterPro" id="IPR048126">
    <property type="entry name" value="Toxin_VasX"/>
</dbReference>
<evidence type="ECO:0000259" key="2">
    <source>
        <dbReference type="Pfam" id="PF20249"/>
    </source>
</evidence>
<feature type="transmembrane region" description="Helical" evidence="1">
    <location>
        <begin position="669"/>
        <end position="691"/>
    </location>
</feature>
<keyword evidence="4" id="KW-1185">Reference proteome</keyword>
<keyword evidence="1" id="KW-0472">Membrane</keyword>
<feature type="transmembrane region" description="Helical" evidence="1">
    <location>
        <begin position="753"/>
        <end position="779"/>
    </location>
</feature>
<accession>A0A7U7IBR8</accession>
<reference evidence="3 4" key="1">
    <citation type="submission" date="2020-08" db="EMBL/GenBank/DDBJ databases">
        <authorList>
            <person name="Criscuolo A."/>
        </authorList>
    </citation>
    <scope>NUCLEOTIDE SEQUENCE [LARGE SCALE GENOMIC DNA]</scope>
    <source>
        <strain evidence="3">CIP111764</strain>
    </source>
</reference>
<evidence type="ECO:0000313" key="4">
    <source>
        <dbReference type="Proteomes" id="UP000583387"/>
    </source>
</evidence>
<dbReference type="InterPro" id="IPR046864">
    <property type="entry name" value="VasX_N"/>
</dbReference>
<sequence>MTDTTPGGAASAPACSSRIPILPIRYAVVPRAADAARYRYADSGYMLETGFDRLEQSAYTLRALRPGYVYVFMKGPKSERLVIHEYDGEGQYQELAYTGLENYHKKDNYDAGKRMGWVWADTCPDTASEVWIGYSPHLWTNRMTARVTGDPGVRQRHMRRLDMQELTSGEKTPSRQAHVLPVQALGEWVEDYKPKKQRIELDWSSHSSKDELPLSTLLAQASHYPYTRPRVPVVVALNDAEGIGLDLSLITAAYQHQITDLKSPKVLNPRSSPEPQSALPSCMGLDVEKLHLASADFHRKNLVATLLEQTLHSMFSGSGQDLERLVRHRDEWHRAQPVNRKVPSQKDLRYQILTDERLSPAGARLAKRIDTAKYQAFMAERQAADEQLATLLEPYDRACADQDAWLSSAEPARRDDPRSLAATLASYDRDNRVSASGLELSIALLMHGMSQPMPGREDLDPRFQRLNAWVDDENSPLYMALEAYNPFKEKADAIGVLLGAAGNAIEELAGRFPAINGATDLIAQSVTVVTLKRIKGKTRWDASRTLRQQVLTAASEANTQKALGLLGARYRITDDAVRANAFSQEVEAFIKSGMAEVEHTRTVDVSGNRIVKVEDTQTRTVRPTLKSLLGVTTTGGAFNAGMLYFNIVHLANVWRTLESQYSHANAASFASAVLGTISAIAAALVSARAIYVASMSRLGFSMPGAVFSAGMARALSSRLFGRLFGWPAILTSFLADGIKAIRQLRQDNPRAGGYTLTGGIALALGSAAVLEGGFAIAGVTTIVPVAGWAAAAIVLIGAGLIAGGIWLHSKAAEEIHSPMELWAVRSQFGTRQNDGEIRPDTALDDQKRLPGYPDITAEIKGWYEAFYAPMMLSDAQAEALGWPGVDSTWHDNWLNTDRAEFTVLLPGFIQGQSTWEGGLTCLGKTLPPHPNQRHTLPKLATYGTEPTLKLIPAGLLMHYTQNVANEYDNLSLHLTYKPNQGLDEDTQISTSFLLKD</sequence>
<dbReference type="NCBIfam" id="NF041559">
    <property type="entry name" value="BTH_I2691_fam"/>
    <property type="match status" value="1"/>
</dbReference>
<organism evidence="3 4">
    <name type="scientific">Zestomonas carbonaria</name>
    <dbReference type="NCBI Taxonomy" id="2762745"/>
    <lineage>
        <taxon>Bacteria</taxon>
        <taxon>Pseudomonadati</taxon>
        <taxon>Pseudomonadota</taxon>
        <taxon>Gammaproteobacteria</taxon>
        <taxon>Pseudomonadales</taxon>
        <taxon>Pseudomonadaceae</taxon>
        <taxon>Zestomonas</taxon>
    </lineage>
</organism>
<dbReference type="Pfam" id="PF20249">
    <property type="entry name" value="VasX_N"/>
    <property type="match status" value="1"/>
</dbReference>
<dbReference type="Proteomes" id="UP000583387">
    <property type="component" value="Unassembled WGS sequence"/>
</dbReference>
<protein>
    <recommendedName>
        <fullName evidence="2">Toxin VasX N-terminal region domain-containing protein</fullName>
    </recommendedName>
</protein>
<gene>
    <name evidence="3" type="ORF">PSEWESI4_04929</name>
</gene>
<dbReference type="CDD" id="cd20706">
    <property type="entry name" value="MIX_II"/>
    <property type="match status" value="1"/>
</dbReference>